<dbReference type="Proteomes" id="UP000054874">
    <property type="component" value="Unassembled WGS sequence"/>
</dbReference>
<evidence type="ECO:0000256" key="1">
    <source>
        <dbReference type="SAM" id="Phobius"/>
    </source>
</evidence>
<keyword evidence="1" id="KW-0812">Transmembrane</keyword>
<sequence>MKKLKRILALVGALLLGGLYILTFVSALLSTPYSRGLFMACLFSTVFIPVMIYAILLIYRILKK</sequence>
<dbReference type="OrthoDB" id="1936797at2"/>
<dbReference type="RefSeq" id="WP_058353379.1">
    <property type="nucleotide sequence ID" value="NZ_CABMMD010000175.1"/>
</dbReference>
<feature type="transmembrane region" description="Helical" evidence="1">
    <location>
        <begin position="37"/>
        <end position="59"/>
    </location>
</feature>
<gene>
    <name evidence="2" type="ORF">ASU35_02745</name>
</gene>
<keyword evidence="3" id="KW-1185">Reference proteome</keyword>
<accession>A0A0V8QCQ6</accession>
<protein>
    <submittedName>
        <fullName evidence="2">Uncharacterized protein</fullName>
    </submittedName>
</protein>
<keyword evidence="1" id="KW-0472">Membrane</keyword>
<evidence type="ECO:0000313" key="2">
    <source>
        <dbReference type="EMBL" id="KSV58338.1"/>
    </source>
</evidence>
<dbReference type="STRING" id="290052.ASU35_02745"/>
<reference evidence="2 3" key="1">
    <citation type="submission" date="2015-11" db="EMBL/GenBank/DDBJ databases">
        <title>Butyribacter intestini gen. nov., sp. nov., a butyric acid-producing bacterium of the family Lachnospiraceae isolated from the human faeces.</title>
        <authorList>
            <person name="Zou Y."/>
            <person name="Xue W."/>
            <person name="Luo G."/>
            <person name="Lv M."/>
        </authorList>
    </citation>
    <scope>NUCLEOTIDE SEQUENCE [LARGE SCALE GENOMIC DNA]</scope>
    <source>
        <strain evidence="2 3">ACET-33324</strain>
    </source>
</reference>
<name>A0A0V8QCQ6_9FIRM</name>
<evidence type="ECO:0000313" key="3">
    <source>
        <dbReference type="Proteomes" id="UP000054874"/>
    </source>
</evidence>
<dbReference type="EMBL" id="LNAM01000175">
    <property type="protein sequence ID" value="KSV58338.1"/>
    <property type="molecule type" value="Genomic_DNA"/>
</dbReference>
<organism evidence="2 3">
    <name type="scientific">Acetivibrio ethanolgignens</name>
    <dbReference type="NCBI Taxonomy" id="290052"/>
    <lineage>
        <taxon>Bacteria</taxon>
        <taxon>Bacillati</taxon>
        <taxon>Bacillota</taxon>
        <taxon>Clostridia</taxon>
        <taxon>Eubacteriales</taxon>
        <taxon>Oscillospiraceae</taxon>
        <taxon>Acetivibrio</taxon>
    </lineage>
</organism>
<comment type="caution">
    <text evidence="2">The sequence shown here is derived from an EMBL/GenBank/DDBJ whole genome shotgun (WGS) entry which is preliminary data.</text>
</comment>
<dbReference type="AlphaFoldDB" id="A0A0V8QCQ6"/>
<keyword evidence="1" id="KW-1133">Transmembrane helix</keyword>
<proteinExistence type="predicted"/>